<keyword evidence="11" id="KW-1185">Reference proteome</keyword>
<dbReference type="InterPro" id="IPR003593">
    <property type="entry name" value="AAA+_ATPase"/>
</dbReference>
<dbReference type="PANTHER" id="PTHR48041">
    <property type="entry name" value="ABC TRANSPORTER G FAMILY MEMBER 28"/>
    <property type="match status" value="1"/>
</dbReference>
<dbReference type="GO" id="GO:0016020">
    <property type="term" value="C:membrane"/>
    <property type="evidence" value="ECO:0007669"/>
    <property type="project" value="UniProtKB-SubCell"/>
</dbReference>
<evidence type="ECO:0000313" key="11">
    <source>
        <dbReference type="Proteomes" id="UP000193642"/>
    </source>
</evidence>
<keyword evidence="2" id="KW-0813">Transport</keyword>
<feature type="transmembrane region" description="Helical" evidence="8">
    <location>
        <begin position="422"/>
        <end position="441"/>
    </location>
</feature>
<evidence type="ECO:0000259" key="9">
    <source>
        <dbReference type="PROSITE" id="PS50893"/>
    </source>
</evidence>
<protein>
    <submittedName>
        <fullName evidence="10">p-loop containing nucleoside triphosphate hydrolase protein</fullName>
    </submittedName>
</protein>
<keyword evidence="7 8" id="KW-0472">Membrane</keyword>
<dbReference type="InterPro" id="IPR003439">
    <property type="entry name" value="ABC_transporter-like_ATP-bd"/>
</dbReference>
<keyword evidence="6 8" id="KW-1133">Transmembrane helix</keyword>
<comment type="caution">
    <text evidence="10">The sequence shown here is derived from an EMBL/GenBank/DDBJ whole genome shotgun (WGS) entry which is preliminary data.</text>
</comment>
<dbReference type="SMART" id="SM00382">
    <property type="entry name" value="AAA"/>
    <property type="match status" value="2"/>
</dbReference>
<reference evidence="10 11" key="1">
    <citation type="submission" date="2016-07" db="EMBL/GenBank/DDBJ databases">
        <title>Pervasive Adenine N6-methylation of Active Genes in Fungi.</title>
        <authorList>
            <consortium name="DOE Joint Genome Institute"/>
            <person name="Mondo S.J."/>
            <person name="Dannebaum R.O."/>
            <person name="Kuo R.C."/>
            <person name="Labutti K."/>
            <person name="Haridas S."/>
            <person name="Kuo A."/>
            <person name="Salamov A."/>
            <person name="Ahrendt S.R."/>
            <person name="Lipzen A."/>
            <person name="Sullivan W."/>
            <person name="Andreopoulos W.B."/>
            <person name="Clum A."/>
            <person name="Lindquist E."/>
            <person name="Daum C."/>
            <person name="Ramamoorthy G.K."/>
            <person name="Gryganskyi A."/>
            <person name="Culley D."/>
            <person name="Magnuson J.K."/>
            <person name="James T.Y."/>
            <person name="O'Malley M.A."/>
            <person name="Stajich J.E."/>
            <person name="Spatafora J.W."/>
            <person name="Visel A."/>
            <person name="Grigoriev I.V."/>
        </authorList>
    </citation>
    <scope>NUCLEOTIDE SEQUENCE [LARGE SCALE GENOMIC DNA]</scope>
    <source>
        <strain evidence="10 11">JEL800</strain>
    </source>
</reference>
<feature type="transmembrane region" description="Helical" evidence="8">
    <location>
        <begin position="462"/>
        <end position="490"/>
    </location>
</feature>
<evidence type="ECO:0000313" key="10">
    <source>
        <dbReference type="EMBL" id="ORY52438.1"/>
    </source>
</evidence>
<evidence type="ECO:0000256" key="3">
    <source>
        <dbReference type="ARBA" id="ARBA00022692"/>
    </source>
</evidence>
<dbReference type="InterPro" id="IPR017871">
    <property type="entry name" value="ABC_transporter-like_CS"/>
</dbReference>
<dbReference type="PANTHER" id="PTHR48041:SF119">
    <property type="entry name" value="ROA1P"/>
    <property type="match status" value="1"/>
</dbReference>
<dbReference type="GO" id="GO:0140359">
    <property type="term" value="F:ABC-type transporter activity"/>
    <property type="evidence" value="ECO:0007669"/>
    <property type="project" value="InterPro"/>
</dbReference>
<accession>A0A1Y2CZH4</accession>
<keyword evidence="10" id="KW-0378">Hydrolase</keyword>
<feature type="transmembrane region" description="Helical" evidence="8">
    <location>
        <begin position="502"/>
        <end position="523"/>
    </location>
</feature>
<gene>
    <name evidence="10" type="ORF">BCR33DRAFT_761629</name>
</gene>
<feature type="transmembrane region" description="Helical" evidence="8">
    <location>
        <begin position="1040"/>
        <end position="1060"/>
    </location>
</feature>
<evidence type="ECO:0000256" key="8">
    <source>
        <dbReference type="SAM" id="Phobius"/>
    </source>
</evidence>
<evidence type="ECO:0000256" key="5">
    <source>
        <dbReference type="ARBA" id="ARBA00022840"/>
    </source>
</evidence>
<keyword evidence="3 8" id="KW-0812">Transmembrane</keyword>
<feature type="transmembrane region" description="Helical" evidence="8">
    <location>
        <begin position="1262"/>
        <end position="1284"/>
    </location>
</feature>
<dbReference type="Pfam" id="PF00005">
    <property type="entry name" value="ABC_tran"/>
    <property type="match status" value="2"/>
</dbReference>
<evidence type="ECO:0000256" key="4">
    <source>
        <dbReference type="ARBA" id="ARBA00022741"/>
    </source>
</evidence>
<proteinExistence type="predicted"/>
<dbReference type="InterPro" id="IPR027417">
    <property type="entry name" value="P-loop_NTPase"/>
</dbReference>
<keyword evidence="4" id="KW-0547">Nucleotide-binding</keyword>
<dbReference type="STRING" id="329046.A0A1Y2CZH4"/>
<dbReference type="GO" id="GO:0016887">
    <property type="term" value="F:ATP hydrolysis activity"/>
    <property type="evidence" value="ECO:0007669"/>
    <property type="project" value="InterPro"/>
</dbReference>
<sequence>MSFLVSDKDDPVAAASEILGQEGSGPVVPKNNVSGFGMVHTVDIVAKSVGVSVAQKAKKSKDKDEGEQRQHILQDVSLRVPAGKLLAIMGGSGSGKTTLLNALAGRSPVPVSGEITFNGGNPKKYFQSGMVAYVEQQDQLLPYISVRETLRYAARLRLPRSMPLAKKFELVESVILELGLKECANTLVGDEWRKGISGGEKRRVSVGVQLLLNPSVIFLDEPTTGLDAFNARSLIETLVSLAHNSGRTIVLSIHQPRSDIFAHFDQIALLARGGRLAYCGPPKAGIEFFESIGFPLIGDMNGADFLIDTIAVDDRTEESAVQTSSNVETIVGAWQQRAVDESNQVIAQSGSGVNGVMFEGRVQGAGFFEQVYILTKRMLANLWEDRLTQWGSIIEIVLMGLIIGCIYYRLDEDPGGVYGRRAAMFLIVSLPNYLGVTFMVYKLSLEIKVFDRERMDKMYSVPAYLASWVGVHFTAYGILAILFSVIVYFMIGFRTDNLGFHFGIFTLNSILQQWIVMGFAYFCIGFARDFAGASLIANTLITFIFLAAGFLVPEPSVPIFIRWFEWLSFATYSFRLNLVNEFKDNVYACPSIARNDTVNLVACDGNSVIASTGFNNDMVVPTIGLFGVLIVKLLIAALMLQYFPVTGSKQGASVSEKKQSKAKEVVQESAIQIDQASLKPPAIMLELKDLSMDLDFRKSLSFSKTKPKLETKQILQSVSARFPPGQLTAILGSSGAGKSTLLHLLHARTSDLPSHVTARQSGTMLHNGIEFSKEAIDACTASVRQHDSHLLPALTARETLVYAALLRLPSAWPKERKIERAEEVLLELGLKECANTVVGGEGVKGLSGGEKRRLSVGLAMLMDPAILLLDEPTSGLDASSARNMMITLKAIAAEGRTVICTIHQPRSDIFPLLDRILLLARGGRVVYQGVGSALVPHFSSLNYQLPALTNPADFALDLASVDLRNEVAENETRARVDGLIEVWNKSGAHDESSSSSIPQLSGEETTQRVLTLSSSKRLSLLSALPLLVSRSWINLKRQPGLIAARVMNIVALGVIFTMYYTKLTDDQAGVTSRFGLLHQIGSILFVGMLNCIAVFPQELLLFRFEHQDRTTSVEAFFLTYTINELPFEILGAAIYALLATYVMGLKINPGYLTVLVFCNVFSGESLGILFCTLFSKPGFSIQIMSAILSLLGVIQGFLSVNMASFLTWINYISILRYSARVLASQEFAPTRTFSCVEGLPCQYRTGTDVLNFLKFPTSDYDIMLNVIGLTIAVIVYRLIAFAVMKHALP</sequence>
<feature type="transmembrane region" description="Helical" evidence="8">
    <location>
        <begin position="387"/>
        <end position="410"/>
    </location>
</feature>
<feature type="transmembrane region" description="Helical" evidence="8">
    <location>
        <begin position="1186"/>
        <end position="1209"/>
    </location>
</feature>
<feature type="transmembrane region" description="Helical" evidence="8">
    <location>
        <begin position="618"/>
        <end position="640"/>
    </location>
</feature>
<dbReference type="InterPro" id="IPR013525">
    <property type="entry name" value="ABC2_TM"/>
</dbReference>
<feature type="transmembrane region" description="Helical" evidence="8">
    <location>
        <begin position="1125"/>
        <end position="1144"/>
    </location>
</feature>
<evidence type="ECO:0000256" key="2">
    <source>
        <dbReference type="ARBA" id="ARBA00022448"/>
    </source>
</evidence>
<dbReference type="SUPFAM" id="SSF52540">
    <property type="entry name" value="P-loop containing nucleoside triphosphate hydrolases"/>
    <property type="match status" value="2"/>
</dbReference>
<feature type="transmembrane region" description="Helical" evidence="8">
    <location>
        <begin position="530"/>
        <end position="552"/>
    </location>
</feature>
<dbReference type="Pfam" id="PF01061">
    <property type="entry name" value="ABC2_membrane"/>
    <property type="match status" value="2"/>
</dbReference>
<feature type="domain" description="ABC transporter" evidence="9">
    <location>
        <begin position="39"/>
        <end position="297"/>
    </location>
</feature>
<dbReference type="EMBL" id="MCGO01000003">
    <property type="protein sequence ID" value="ORY52438.1"/>
    <property type="molecule type" value="Genomic_DNA"/>
</dbReference>
<feature type="transmembrane region" description="Helical" evidence="8">
    <location>
        <begin position="1080"/>
        <end position="1104"/>
    </location>
</feature>
<evidence type="ECO:0000256" key="6">
    <source>
        <dbReference type="ARBA" id="ARBA00022989"/>
    </source>
</evidence>
<dbReference type="PROSITE" id="PS00211">
    <property type="entry name" value="ABC_TRANSPORTER_1"/>
    <property type="match status" value="2"/>
</dbReference>
<dbReference type="InterPro" id="IPR043926">
    <property type="entry name" value="ABCG_dom"/>
</dbReference>
<dbReference type="InterPro" id="IPR050352">
    <property type="entry name" value="ABCG_transporters"/>
</dbReference>
<organism evidence="10 11">
    <name type="scientific">Rhizoclosmatium globosum</name>
    <dbReference type="NCBI Taxonomy" id="329046"/>
    <lineage>
        <taxon>Eukaryota</taxon>
        <taxon>Fungi</taxon>
        <taxon>Fungi incertae sedis</taxon>
        <taxon>Chytridiomycota</taxon>
        <taxon>Chytridiomycota incertae sedis</taxon>
        <taxon>Chytridiomycetes</taxon>
        <taxon>Chytridiales</taxon>
        <taxon>Chytriomycetaceae</taxon>
        <taxon>Rhizoclosmatium</taxon>
    </lineage>
</organism>
<comment type="subcellular location">
    <subcellularLocation>
        <location evidence="1">Membrane</location>
        <topology evidence="1">Multi-pass membrane protein</topology>
    </subcellularLocation>
</comment>
<dbReference type="Pfam" id="PF19055">
    <property type="entry name" value="ABC2_membrane_7"/>
    <property type="match status" value="2"/>
</dbReference>
<keyword evidence="5" id="KW-0067">ATP-binding</keyword>
<dbReference type="Gene3D" id="3.40.50.300">
    <property type="entry name" value="P-loop containing nucleotide triphosphate hydrolases"/>
    <property type="match status" value="2"/>
</dbReference>
<evidence type="ECO:0000256" key="7">
    <source>
        <dbReference type="ARBA" id="ARBA00023136"/>
    </source>
</evidence>
<dbReference type="OrthoDB" id="66620at2759"/>
<dbReference type="PROSITE" id="PS50893">
    <property type="entry name" value="ABC_TRANSPORTER_2"/>
    <property type="match status" value="2"/>
</dbReference>
<feature type="transmembrane region" description="Helical" evidence="8">
    <location>
        <begin position="1150"/>
        <end position="1174"/>
    </location>
</feature>
<feature type="domain" description="ABC transporter" evidence="9">
    <location>
        <begin position="685"/>
        <end position="947"/>
    </location>
</feature>
<dbReference type="GO" id="GO:0005524">
    <property type="term" value="F:ATP binding"/>
    <property type="evidence" value="ECO:0007669"/>
    <property type="project" value="UniProtKB-KW"/>
</dbReference>
<evidence type="ECO:0000256" key="1">
    <source>
        <dbReference type="ARBA" id="ARBA00004141"/>
    </source>
</evidence>
<name>A0A1Y2CZH4_9FUNG</name>
<dbReference type="Proteomes" id="UP000193642">
    <property type="component" value="Unassembled WGS sequence"/>
</dbReference>